<proteinExistence type="predicted"/>
<accession>D4FAW1</accession>
<gene>
    <name evidence="1" type="ORF">EDWATA_03932</name>
</gene>
<evidence type="ECO:0000313" key="2">
    <source>
        <dbReference type="Proteomes" id="UP000003692"/>
    </source>
</evidence>
<sequence length="39" mass="4708">MADHSLNHTEDPLLLHRIDPFYPQSLTKPMMDYLFFYPL</sequence>
<name>D4FAW1_EDWTA</name>
<comment type="caution">
    <text evidence="1">The sequence shown here is derived from an EMBL/GenBank/DDBJ whole genome shotgun (WGS) entry which is preliminary data.</text>
</comment>
<dbReference type="EMBL" id="ADGK01000294">
    <property type="protein sequence ID" value="EFE21142.1"/>
    <property type="molecule type" value="Genomic_DNA"/>
</dbReference>
<reference evidence="1 2" key="1">
    <citation type="submission" date="2010-02" db="EMBL/GenBank/DDBJ databases">
        <authorList>
            <person name="Weinstock G."/>
            <person name="Sodergren E."/>
            <person name="Clifton S."/>
            <person name="Fulton L."/>
            <person name="Fulton B."/>
            <person name="Courtney L."/>
            <person name="Fronick C."/>
            <person name="Harrison M."/>
            <person name="Strong C."/>
            <person name="Farmer C."/>
            <person name="Delahaunty K."/>
            <person name="Markovic C."/>
            <person name="Hall O."/>
            <person name="Minx P."/>
            <person name="Tomlinson C."/>
            <person name="Mitreva M."/>
            <person name="Nelson J."/>
            <person name="Hou S."/>
            <person name="Wollam A."/>
            <person name="Pepin K.H."/>
            <person name="Johnson M."/>
            <person name="Bhonagiri V."/>
            <person name="Zhang X."/>
            <person name="Suruliraj S."/>
            <person name="Warren W."/>
            <person name="Chinwalla A."/>
            <person name="Mardis E.R."/>
            <person name="Wilson R.K."/>
        </authorList>
    </citation>
    <scope>NUCLEOTIDE SEQUENCE [LARGE SCALE GENOMIC DNA]</scope>
    <source>
        <strain evidence="1 2">ATCC 23685</strain>
    </source>
</reference>
<dbReference type="AlphaFoldDB" id="D4FAW1"/>
<evidence type="ECO:0000313" key="1">
    <source>
        <dbReference type="EMBL" id="EFE21142.1"/>
    </source>
</evidence>
<organism evidence="1 2">
    <name type="scientific">Edwardsiella tarda ATCC 23685</name>
    <dbReference type="NCBI Taxonomy" id="500638"/>
    <lineage>
        <taxon>Bacteria</taxon>
        <taxon>Pseudomonadati</taxon>
        <taxon>Pseudomonadota</taxon>
        <taxon>Gammaproteobacteria</taxon>
        <taxon>Enterobacterales</taxon>
        <taxon>Hafniaceae</taxon>
        <taxon>Edwardsiella</taxon>
    </lineage>
</organism>
<protein>
    <submittedName>
        <fullName evidence="1">Uncharacterized protein</fullName>
    </submittedName>
</protein>
<dbReference type="Proteomes" id="UP000003692">
    <property type="component" value="Unassembled WGS sequence"/>
</dbReference>
<dbReference type="HOGENOM" id="CLU_3308800_0_0_6"/>